<dbReference type="OrthoDB" id="330345at2759"/>
<dbReference type="RefSeq" id="XP_067921517.1">
    <property type="nucleotide sequence ID" value="XM_068066506.1"/>
</dbReference>
<dbReference type="InterPro" id="IPR049230">
    <property type="entry name" value="DUF6827"/>
</dbReference>
<protein>
    <recommendedName>
        <fullName evidence="1">DUF6827 domain-containing protein</fullName>
    </recommendedName>
</protein>
<organism evidence="2 3">
    <name type="scientific">Cystoisospora suis</name>
    <dbReference type="NCBI Taxonomy" id="483139"/>
    <lineage>
        <taxon>Eukaryota</taxon>
        <taxon>Sar</taxon>
        <taxon>Alveolata</taxon>
        <taxon>Apicomplexa</taxon>
        <taxon>Conoidasida</taxon>
        <taxon>Coccidia</taxon>
        <taxon>Eucoccidiorida</taxon>
        <taxon>Eimeriorina</taxon>
        <taxon>Sarcocystidae</taxon>
        <taxon>Cystoisospora</taxon>
    </lineage>
</organism>
<evidence type="ECO:0000259" key="1">
    <source>
        <dbReference type="Pfam" id="PF20715"/>
    </source>
</evidence>
<dbReference type="EMBL" id="MIGC01003192">
    <property type="protein sequence ID" value="PHJ19824.1"/>
    <property type="molecule type" value="Genomic_DNA"/>
</dbReference>
<proteinExistence type="predicted"/>
<dbReference type="GeneID" id="94429717"/>
<dbReference type="Pfam" id="PF20715">
    <property type="entry name" value="DUF6827"/>
    <property type="match status" value="1"/>
</dbReference>
<dbReference type="VEuPathDB" id="ToxoDB:CSUI_006343"/>
<keyword evidence="3" id="KW-1185">Reference proteome</keyword>
<comment type="caution">
    <text evidence="2">The sequence shown here is derived from an EMBL/GenBank/DDBJ whole genome shotgun (WGS) entry which is preliminary data.</text>
</comment>
<evidence type="ECO:0000313" key="2">
    <source>
        <dbReference type="EMBL" id="PHJ19824.1"/>
    </source>
</evidence>
<dbReference type="AlphaFoldDB" id="A0A2C6KUF8"/>
<dbReference type="Proteomes" id="UP000221165">
    <property type="component" value="Unassembled WGS sequence"/>
</dbReference>
<reference evidence="2 3" key="1">
    <citation type="journal article" date="2017" name="Int. J. Parasitol.">
        <title>The genome of the protozoan parasite Cystoisospora suis and a reverse vaccinology approach to identify vaccine candidates.</title>
        <authorList>
            <person name="Palmieri N."/>
            <person name="Shrestha A."/>
            <person name="Ruttkowski B."/>
            <person name="Beck T."/>
            <person name="Vogl C."/>
            <person name="Tomley F."/>
            <person name="Blake D.P."/>
            <person name="Joachim A."/>
        </authorList>
    </citation>
    <scope>NUCLEOTIDE SEQUENCE [LARGE SCALE GENOMIC DNA]</scope>
    <source>
        <strain evidence="2 3">Wien I</strain>
    </source>
</reference>
<evidence type="ECO:0000313" key="3">
    <source>
        <dbReference type="Proteomes" id="UP000221165"/>
    </source>
</evidence>
<accession>A0A2C6KUF8</accession>
<feature type="domain" description="DUF6827" evidence="1">
    <location>
        <begin position="109"/>
        <end position="265"/>
    </location>
</feature>
<gene>
    <name evidence="2" type="ORF">CSUI_006343</name>
</gene>
<sequence length="265" mass="29648">MATVSLARRLCVAVPKPGAAHYHRVSLPGTSLKHRAQESPRNPLCTRFSACIFSAGRQSSFSFQRVTFSTASPSVSPASQIEAARRDSLNSQVQDEVAVPELLHREVKNERDLASRVDALKTEVVGANWGDYLTIVMDLPFWEEELRIIEEEAQPFIANSTVQAQMKDLRRIFDLLYQVTDIRDHVNQLIELGSRAAGIAGTGLKAGEEVTNVDDHAHLVAGEYDRLMKEYPEYCSKVDDVLGSGLAILRSKHRFTFSALHRFFY</sequence>
<name>A0A2C6KUF8_9APIC</name>